<feature type="compositionally biased region" description="Polar residues" evidence="15">
    <location>
        <begin position="325"/>
        <end position="338"/>
    </location>
</feature>
<protein>
    <recommendedName>
        <fullName evidence="24">Protein transport protein Sec24D</fullName>
    </recommendedName>
</protein>
<dbReference type="Pfam" id="PF08033">
    <property type="entry name" value="Sec23_BS"/>
    <property type="match status" value="1"/>
</dbReference>
<dbReference type="Pfam" id="PF04811">
    <property type="entry name" value="Sec23_trunk"/>
    <property type="match status" value="1"/>
</dbReference>
<dbReference type="InterPro" id="IPR006900">
    <property type="entry name" value="Sec23/24_helical_dom"/>
</dbReference>
<keyword evidence="5" id="KW-0813">Transport</keyword>
<evidence type="ECO:0000259" key="18">
    <source>
        <dbReference type="Pfam" id="PF04810"/>
    </source>
</evidence>
<dbReference type="FunFam" id="3.40.20.10:FF:000023">
    <property type="entry name" value="protein transport protein Sec24C isoform X1"/>
    <property type="match status" value="1"/>
</dbReference>
<dbReference type="AlphaFoldDB" id="A0A6B0QVJ8"/>
<evidence type="ECO:0000256" key="3">
    <source>
        <dbReference type="ARBA" id="ARBA00004514"/>
    </source>
</evidence>
<proteinExistence type="inferred from homology"/>
<comment type="similarity">
    <text evidence="4">Belongs to the SEC23/SEC24 family. SEC24 subfamily.</text>
</comment>
<dbReference type="FunFam" id="3.40.50.410:FF:000020">
    <property type="entry name" value="protein transport protein Sec24D isoform X1"/>
    <property type="match status" value="1"/>
</dbReference>
<evidence type="ECO:0000256" key="16">
    <source>
        <dbReference type="SAM" id="Phobius"/>
    </source>
</evidence>
<keyword evidence="6" id="KW-0963">Cytoplasm</keyword>
<dbReference type="InterPro" id="IPR012990">
    <property type="entry name" value="Beta-sandwich_Sec23_24"/>
</dbReference>
<evidence type="ECO:0000259" key="19">
    <source>
        <dbReference type="Pfam" id="PF04811"/>
    </source>
</evidence>
<feature type="domain" description="Zinc finger Sec23/Sec24-type" evidence="18">
    <location>
        <begin position="581"/>
        <end position="619"/>
    </location>
</feature>
<organism evidence="22 23">
    <name type="scientific">Bos mutus</name>
    <name type="common">wild yak</name>
    <dbReference type="NCBI Taxonomy" id="72004"/>
    <lineage>
        <taxon>Eukaryota</taxon>
        <taxon>Metazoa</taxon>
        <taxon>Chordata</taxon>
        <taxon>Craniata</taxon>
        <taxon>Vertebrata</taxon>
        <taxon>Euteleostomi</taxon>
        <taxon>Mammalia</taxon>
        <taxon>Eutheria</taxon>
        <taxon>Laurasiatheria</taxon>
        <taxon>Artiodactyla</taxon>
        <taxon>Ruminantia</taxon>
        <taxon>Pecora</taxon>
        <taxon>Bovidae</taxon>
        <taxon>Bovinae</taxon>
        <taxon>Bos</taxon>
    </lineage>
</organism>
<keyword evidence="14" id="KW-0968">Cytoplasmic vesicle</keyword>
<dbReference type="InterPro" id="IPR036180">
    <property type="entry name" value="Gelsolin-like_dom_sf"/>
</dbReference>
<keyword evidence="16" id="KW-1133">Transmembrane helix</keyword>
<feature type="region of interest" description="Disordered" evidence="15">
    <location>
        <begin position="238"/>
        <end position="338"/>
    </location>
</feature>
<evidence type="ECO:0000256" key="10">
    <source>
        <dbReference type="ARBA" id="ARBA00022833"/>
    </source>
</evidence>
<keyword evidence="10" id="KW-0862">Zinc</keyword>
<comment type="caution">
    <text evidence="22">The sequence shown here is derived from an EMBL/GenBank/DDBJ whole genome shotgun (WGS) entry which is preliminary data.</text>
</comment>
<evidence type="ECO:0000256" key="11">
    <source>
        <dbReference type="ARBA" id="ARBA00022892"/>
    </source>
</evidence>
<evidence type="ECO:0000313" key="23">
    <source>
        <dbReference type="Proteomes" id="UP000322234"/>
    </source>
</evidence>
<evidence type="ECO:0000259" key="17">
    <source>
        <dbReference type="Pfam" id="PF00626"/>
    </source>
</evidence>
<dbReference type="GO" id="GO:0090110">
    <property type="term" value="P:COPII-coated vesicle cargo loading"/>
    <property type="evidence" value="ECO:0007669"/>
    <property type="project" value="TreeGrafter"/>
</dbReference>
<dbReference type="SUPFAM" id="SSF81811">
    <property type="entry name" value="Helical domain of Sec23/24"/>
    <property type="match status" value="1"/>
</dbReference>
<dbReference type="GO" id="GO:0000149">
    <property type="term" value="F:SNARE binding"/>
    <property type="evidence" value="ECO:0007669"/>
    <property type="project" value="UniProtKB-ARBA"/>
</dbReference>
<keyword evidence="16" id="KW-0812">Transmembrane</keyword>
<dbReference type="FunFam" id="2.30.30.380:FF:000003">
    <property type="entry name" value="SEC24 homolog D, COPII coat complex component"/>
    <property type="match status" value="1"/>
</dbReference>
<dbReference type="Gene3D" id="3.40.20.10">
    <property type="entry name" value="Severin"/>
    <property type="match status" value="1"/>
</dbReference>
<dbReference type="Pfam" id="PF04810">
    <property type="entry name" value="zf-Sec23_Sec24"/>
    <property type="match status" value="1"/>
</dbReference>
<keyword evidence="12" id="KW-0653">Protein transport</keyword>
<feature type="domain" description="Gelsolin-like" evidence="17">
    <location>
        <begin position="1118"/>
        <end position="1192"/>
    </location>
</feature>
<evidence type="ECO:0000256" key="2">
    <source>
        <dbReference type="ARBA" id="ARBA00004397"/>
    </source>
</evidence>
<keyword evidence="13 16" id="KW-0472">Membrane</keyword>
<dbReference type="InterPro" id="IPR006895">
    <property type="entry name" value="Znf_Sec23_Sec24"/>
</dbReference>
<feature type="region of interest" description="Disordered" evidence="15">
    <location>
        <begin position="352"/>
        <end position="487"/>
    </location>
</feature>
<evidence type="ECO:0000259" key="20">
    <source>
        <dbReference type="Pfam" id="PF04815"/>
    </source>
</evidence>
<dbReference type="Pfam" id="PF00626">
    <property type="entry name" value="Gelsolin"/>
    <property type="match status" value="1"/>
</dbReference>
<evidence type="ECO:0000313" key="22">
    <source>
        <dbReference type="EMBL" id="MXQ81545.1"/>
    </source>
</evidence>
<dbReference type="InterPro" id="IPR029006">
    <property type="entry name" value="ADF-H/Gelsolin-like_dom_sf"/>
</dbReference>
<dbReference type="Gene3D" id="2.30.30.380">
    <property type="entry name" value="Zn-finger domain of Sec23/24"/>
    <property type="match status" value="1"/>
</dbReference>
<dbReference type="PANTHER" id="PTHR13803">
    <property type="entry name" value="SEC24-RELATED PROTEIN"/>
    <property type="match status" value="1"/>
</dbReference>
<comment type="subcellular location">
    <subcellularLocation>
        <location evidence="3">Cytoplasm</location>
        <location evidence="3">Cytosol</location>
    </subcellularLocation>
    <subcellularLocation>
        <location evidence="1">Cytoplasmic vesicle</location>
        <location evidence="1">COPII-coated vesicle membrane</location>
        <topology evidence="1">Peripheral membrane protein</topology>
        <orientation evidence="1">Cytoplasmic side</orientation>
    </subcellularLocation>
    <subcellularLocation>
        <location evidence="2">Endoplasmic reticulum membrane</location>
        <topology evidence="2">Peripheral membrane protein</topology>
        <orientation evidence="2">Cytoplasmic side</orientation>
    </subcellularLocation>
</comment>
<dbReference type="GO" id="GO:0070971">
    <property type="term" value="C:endoplasmic reticulum exit site"/>
    <property type="evidence" value="ECO:0007669"/>
    <property type="project" value="TreeGrafter"/>
</dbReference>
<dbReference type="PANTHER" id="PTHR13803:SF6">
    <property type="entry name" value="PROTEIN TRANSPORT PROTEIN SEC24D"/>
    <property type="match status" value="1"/>
</dbReference>
<accession>A0A6B0QVJ8</accession>
<dbReference type="InterPro" id="IPR036465">
    <property type="entry name" value="vWFA_dom_sf"/>
</dbReference>
<dbReference type="CDD" id="cd01479">
    <property type="entry name" value="Sec24-like"/>
    <property type="match status" value="1"/>
</dbReference>
<dbReference type="GO" id="GO:0008270">
    <property type="term" value="F:zinc ion binding"/>
    <property type="evidence" value="ECO:0007669"/>
    <property type="project" value="InterPro"/>
</dbReference>
<keyword evidence="8" id="KW-0479">Metal-binding</keyword>
<dbReference type="InterPro" id="IPR036175">
    <property type="entry name" value="Sec23/24_helical_dom_sf"/>
</dbReference>
<evidence type="ECO:0000256" key="8">
    <source>
        <dbReference type="ARBA" id="ARBA00022723"/>
    </source>
</evidence>
<feature type="domain" description="Sec23/Sec24 helical" evidence="20">
    <location>
        <begin position="1000"/>
        <end position="1099"/>
    </location>
</feature>
<dbReference type="Gene3D" id="2.60.40.1670">
    <property type="entry name" value="beta-sandwich domain of Sec23/24"/>
    <property type="match status" value="1"/>
</dbReference>
<evidence type="ECO:0000256" key="13">
    <source>
        <dbReference type="ARBA" id="ARBA00023136"/>
    </source>
</evidence>
<evidence type="ECO:0000256" key="14">
    <source>
        <dbReference type="ARBA" id="ARBA00023329"/>
    </source>
</evidence>
<evidence type="ECO:0000256" key="5">
    <source>
        <dbReference type="ARBA" id="ARBA00022448"/>
    </source>
</evidence>
<sequence length="1250" mass="137973">MSRDMPYSTGLSETEKNKKIIFKEKRKVQSLFGTVTKLYPPKSVLNFRALKQCILFISRFQCLLTNKYKEQYFFHLSSFSLQNLEVVINIKSHQDVGLEGSSFKQTQELYVLDVLKAINLKWNKHLPRNHSLLYPLYIPFLAPPPPFRNNRSRTAITLIFTPPSSPSIIQSFPLTSPPFLAFLFYTIMLCSMTQTLMLMFFLFPSVTGFFHRTIPWNDIFIMSQQVYVATPPYSQSQPGIGLSPPHYGHYGDPSHAGSPPGMIKPAGPLGAAPPGGMLPQGHPPPGPHQFGQNGAHAQGPPPQRFPGPPPVNSAAPAYPPYSPSTQLSYPSPGSTSSVAQLGSQLNAMHINSYGSGVAPPSQGPPGPVSAASFQGPPQPPQPSILQPGSQILPPPPTALNGPGASPLPPSTHRADGLPGPAPPNAQYQPTPLPGQTLGPGYPAQQANYGPPVAGAQLSYPGGFPGGPAQMAGPPQPQKKLDPDSIPSPIQVIESDRATRGGQVYATNARGQIPPLVTTDCVIQDQGNASPRYIRCTTYCFPCTSDMAKQAQIPLAAIIKPFATIPSNETPLYLVNHGEAGPVRCNRCKAYMCPFMQFIEGGRRYQCGFCSCVNDVPPFYFQHLDHIGRRLDHYEKPELSLGSYEYVATLDYCRKNKPPNPPAFIFMIDVSYSNIKNGLVKLICEELKTVLEKLPKEDQEETSAIRVGFITYNKVLHFFNVKSNLAQPQMMVVTDVSEVFVPLLDGFLVSYRESQSVIHKQIPEMFADSNENETVFAPVIQAGMEALKAADCPGKLFIFHSSLPTAEAPGKLKNRDDKKMINTDKEKILFQPQTNIYDSLAKDCVAHGCCVTLFLFPSQYVDVASLGLVPQLTGGTLYKYNSFQMHLDSQQFLNDLRNDIEKKIGFDAIMRVRTSTGFRATDFFGGIYMNNTTDVEMAAIDCDKAVTVEFKHDDKLSEDTGALIQCAVLYTTVSGQRRLRIHNLGLNCSSQLADLYKSCETDALINFFAKSAFKAVLHQPLKVIREILVNQTAHMLACYRKNCASPSAASQLILPDSMKVLPVYMNCLLKNCVLLGRPEISTDERAYQRQLVMTMGVADSQLFFYPQLLPIHTLDVKSTTLPAAIRCSETRLSEEGIFLLANGLNMFLWLGVSSPPELIQGIFNVPSLAHVNTDMTLLPELGNPYSQTLRMIMGIIQQKRPYSMKLTIVKQREQPEMVFRQFLVEDKGLYGGSSYVDFLCCVHKEICQLLN</sequence>
<keyword evidence="11" id="KW-0931">ER-Golgi transport</keyword>
<feature type="domain" description="Sec23/Sec24 beta-sandwich" evidence="21">
    <location>
        <begin position="904"/>
        <end position="987"/>
    </location>
</feature>
<dbReference type="Gene3D" id="3.40.50.410">
    <property type="entry name" value="von Willebrand factor, type A domain"/>
    <property type="match status" value="1"/>
</dbReference>
<evidence type="ECO:0000256" key="15">
    <source>
        <dbReference type="SAM" id="MobiDB-lite"/>
    </source>
</evidence>
<feature type="transmembrane region" description="Helical" evidence="16">
    <location>
        <begin position="179"/>
        <end position="203"/>
    </location>
</feature>
<evidence type="ECO:0000256" key="6">
    <source>
        <dbReference type="ARBA" id="ARBA00022490"/>
    </source>
</evidence>
<dbReference type="SUPFAM" id="SSF81995">
    <property type="entry name" value="beta-sandwich domain of Sec23/24"/>
    <property type="match status" value="2"/>
</dbReference>
<feature type="domain" description="Sec23/Sec24 trunk" evidence="19">
    <location>
        <begin position="658"/>
        <end position="898"/>
    </location>
</feature>
<dbReference type="Proteomes" id="UP000322234">
    <property type="component" value="Unassembled WGS sequence"/>
</dbReference>
<feature type="compositionally biased region" description="Pro residues" evidence="15">
    <location>
        <begin position="299"/>
        <end position="322"/>
    </location>
</feature>
<keyword evidence="9" id="KW-0256">Endoplasmic reticulum</keyword>
<keyword evidence="23" id="KW-1185">Reference proteome</keyword>
<reference evidence="22" key="1">
    <citation type="submission" date="2019-10" db="EMBL/GenBank/DDBJ databases">
        <title>The sequence and de novo assembly of the wild yak genome.</title>
        <authorList>
            <person name="Liu Y."/>
        </authorList>
    </citation>
    <scope>NUCLEOTIDE SEQUENCE [LARGE SCALE GENOMIC DNA]</scope>
    <source>
        <strain evidence="22">WY2019</strain>
    </source>
</reference>
<evidence type="ECO:0000259" key="21">
    <source>
        <dbReference type="Pfam" id="PF08033"/>
    </source>
</evidence>
<evidence type="ECO:0000256" key="7">
    <source>
        <dbReference type="ARBA" id="ARBA00022553"/>
    </source>
</evidence>
<evidence type="ECO:0000256" key="12">
    <source>
        <dbReference type="ARBA" id="ARBA00022927"/>
    </source>
</evidence>
<evidence type="ECO:0000256" key="9">
    <source>
        <dbReference type="ARBA" id="ARBA00022824"/>
    </source>
</evidence>
<dbReference type="GO" id="GO:0005789">
    <property type="term" value="C:endoplasmic reticulum membrane"/>
    <property type="evidence" value="ECO:0007669"/>
    <property type="project" value="UniProtKB-SubCell"/>
</dbReference>
<dbReference type="SUPFAM" id="SSF53300">
    <property type="entry name" value="vWA-like"/>
    <property type="match status" value="1"/>
</dbReference>
<dbReference type="InterPro" id="IPR007123">
    <property type="entry name" value="Gelsolin-like_dom"/>
</dbReference>
<evidence type="ECO:0008006" key="24">
    <source>
        <dbReference type="Google" id="ProtNLM"/>
    </source>
</evidence>
<evidence type="ECO:0000256" key="1">
    <source>
        <dbReference type="ARBA" id="ARBA00004299"/>
    </source>
</evidence>
<dbReference type="Pfam" id="PF04815">
    <property type="entry name" value="Sec23_helical"/>
    <property type="match status" value="1"/>
</dbReference>
<dbReference type="GO" id="GO:0006886">
    <property type="term" value="P:intracellular protein transport"/>
    <property type="evidence" value="ECO:0007669"/>
    <property type="project" value="InterPro"/>
</dbReference>
<dbReference type="InterPro" id="IPR050550">
    <property type="entry name" value="SEC23_SEC24_subfamily"/>
</dbReference>
<dbReference type="GO" id="GO:0005829">
    <property type="term" value="C:cytosol"/>
    <property type="evidence" value="ECO:0007669"/>
    <property type="project" value="UniProtKB-SubCell"/>
</dbReference>
<dbReference type="EMBL" id="VBQZ03000008">
    <property type="protein sequence ID" value="MXQ81545.1"/>
    <property type="molecule type" value="Genomic_DNA"/>
</dbReference>
<dbReference type="SUPFAM" id="SSF82754">
    <property type="entry name" value="C-terminal, gelsolin-like domain of Sec23/24"/>
    <property type="match status" value="1"/>
</dbReference>
<feature type="compositionally biased region" description="Low complexity" evidence="15">
    <location>
        <begin position="265"/>
        <end position="280"/>
    </location>
</feature>
<dbReference type="InterPro" id="IPR041742">
    <property type="entry name" value="Sec24-like_trunk_dom"/>
</dbReference>
<dbReference type="FunFam" id="2.60.40.1670:FF:000004">
    <property type="entry name" value="SEC24 homolog D, COPII coat complex component"/>
    <property type="match status" value="1"/>
</dbReference>
<keyword evidence="7" id="KW-0597">Phosphoprotein</keyword>
<dbReference type="InterPro" id="IPR006896">
    <property type="entry name" value="Sec23/24_trunk_dom"/>
</dbReference>
<dbReference type="Gene3D" id="1.20.120.730">
    <property type="entry name" value="Sec23/Sec24 helical domain"/>
    <property type="match status" value="1"/>
</dbReference>
<gene>
    <name evidence="22" type="ORF">E5288_WYG011884</name>
</gene>
<name>A0A6B0QVJ8_9CETA</name>
<evidence type="ECO:0000256" key="4">
    <source>
        <dbReference type="ARBA" id="ARBA00008334"/>
    </source>
</evidence>
<dbReference type="GO" id="GO:0030127">
    <property type="term" value="C:COPII vesicle coat"/>
    <property type="evidence" value="ECO:0007669"/>
    <property type="project" value="InterPro"/>
</dbReference>